<dbReference type="CDD" id="cd06661">
    <property type="entry name" value="GGCT_like"/>
    <property type="match status" value="1"/>
</dbReference>
<dbReference type="SUPFAM" id="SSF110857">
    <property type="entry name" value="Gamma-glutamyl cyclotransferase-like"/>
    <property type="match status" value="1"/>
</dbReference>
<dbReference type="OrthoDB" id="1933483at2759"/>
<reference evidence="6" key="1">
    <citation type="submission" date="2025-08" db="UniProtKB">
        <authorList>
            <consortium name="RefSeq"/>
        </authorList>
    </citation>
    <scope>IDENTIFICATION</scope>
    <source>
        <tissue evidence="6">Total insect</tissue>
    </source>
</reference>
<dbReference type="EC" id="4.3.2.7" evidence="2"/>
<dbReference type="InParanoid" id="A0A6P8ZTB4"/>
<keyword evidence="3" id="KW-0456">Lyase</keyword>
<dbReference type="AlphaFoldDB" id="A0A6P8ZTB4"/>
<evidence type="ECO:0000313" key="5">
    <source>
        <dbReference type="Proteomes" id="UP000515158"/>
    </source>
</evidence>
<dbReference type="GO" id="GO:0005737">
    <property type="term" value="C:cytoplasm"/>
    <property type="evidence" value="ECO:0007669"/>
    <property type="project" value="TreeGrafter"/>
</dbReference>
<organism evidence="6">
    <name type="scientific">Thrips palmi</name>
    <name type="common">Melon thrips</name>
    <dbReference type="NCBI Taxonomy" id="161013"/>
    <lineage>
        <taxon>Eukaryota</taxon>
        <taxon>Metazoa</taxon>
        <taxon>Ecdysozoa</taxon>
        <taxon>Arthropoda</taxon>
        <taxon>Hexapoda</taxon>
        <taxon>Insecta</taxon>
        <taxon>Pterygota</taxon>
        <taxon>Neoptera</taxon>
        <taxon>Paraneoptera</taxon>
        <taxon>Thysanoptera</taxon>
        <taxon>Terebrantia</taxon>
        <taxon>Thripoidea</taxon>
        <taxon>Thripidae</taxon>
        <taxon>Thrips</taxon>
    </lineage>
</organism>
<evidence type="ECO:0000256" key="1">
    <source>
        <dbReference type="ARBA" id="ARBA00009662"/>
    </source>
</evidence>
<keyword evidence="5" id="KW-1185">Reference proteome</keyword>
<dbReference type="GO" id="GO:0006751">
    <property type="term" value="P:glutathione catabolic process"/>
    <property type="evidence" value="ECO:0007669"/>
    <property type="project" value="InterPro"/>
</dbReference>
<dbReference type="PANTHER" id="PTHR12192">
    <property type="entry name" value="CATION TRANSPORT PROTEIN CHAC-RELATED"/>
    <property type="match status" value="1"/>
</dbReference>
<accession>A0A6P8ZTB4</accession>
<dbReference type="GO" id="GO:0061928">
    <property type="term" value="F:glutathione specific gamma-glutamylcyclotransferase activity"/>
    <property type="evidence" value="ECO:0007669"/>
    <property type="project" value="UniProtKB-EC"/>
</dbReference>
<protein>
    <recommendedName>
        <fullName evidence="2">glutathione-specific gamma-glutamylcyclotransferase</fullName>
        <ecNumber evidence="2">4.3.2.7</ecNumber>
    </recommendedName>
</protein>
<evidence type="ECO:0000256" key="2">
    <source>
        <dbReference type="ARBA" id="ARBA00012344"/>
    </source>
</evidence>
<evidence type="ECO:0000256" key="4">
    <source>
        <dbReference type="ARBA" id="ARBA00048073"/>
    </source>
</evidence>
<evidence type="ECO:0000313" key="6">
    <source>
        <dbReference type="RefSeq" id="XP_034248487.1"/>
    </source>
</evidence>
<comment type="catalytic activity">
    <reaction evidence="4">
        <text>glutathione = L-cysteinylglycine + 5-oxo-L-proline</text>
        <dbReference type="Rhea" id="RHEA:47724"/>
        <dbReference type="ChEBI" id="CHEBI:57925"/>
        <dbReference type="ChEBI" id="CHEBI:58402"/>
        <dbReference type="ChEBI" id="CHEBI:61694"/>
        <dbReference type="EC" id="4.3.2.7"/>
    </reaction>
</comment>
<dbReference type="RefSeq" id="XP_034248487.1">
    <property type="nucleotide sequence ID" value="XM_034392596.1"/>
</dbReference>
<dbReference type="Gene3D" id="3.10.490.10">
    <property type="entry name" value="Gamma-glutamyl cyclotransferase-like"/>
    <property type="match status" value="1"/>
</dbReference>
<dbReference type="InterPro" id="IPR006840">
    <property type="entry name" value="ChaC"/>
</dbReference>
<dbReference type="InterPro" id="IPR013024">
    <property type="entry name" value="GGCT-like"/>
</dbReference>
<evidence type="ECO:0000256" key="3">
    <source>
        <dbReference type="ARBA" id="ARBA00023239"/>
    </source>
</evidence>
<dbReference type="InterPro" id="IPR036568">
    <property type="entry name" value="GGCT-like_sf"/>
</dbReference>
<sequence>MNAEHAAHAAGDADSAATSGLWVFGYGSLCWHPGFDFHRSVTGYIKGYARKFWQGNTTHRGTENQPGRVATLVEEKDGVVWGRAFELSGEAALPYLANRECKLGGYITNFATFFPKRPCLDDAGVGGGVPGGVPVQPFAALLYVATPSNRLWLGDAPLPLMAHQIVECRGATGHNVEYLLRLAEYMRHAAPEADDDHLFSLEQLVRHEIRRRRLCLDTLMGVASAATSKATPTTVLGDDDDDDVVVAAAVAAAAAAEQDDKGDVADVAELAVQLQHQHLEQAAAAQDAFAFSSRVPGKKLRCINIS</sequence>
<dbReference type="Pfam" id="PF04752">
    <property type="entry name" value="ChaC"/>
    <property type="match status" value="1"/>
</dbReference>
<dbReference type="KEGG" id="tpal:117649657"/>
<name>A0A6P8ZTB4_THRPL</name>
<comment type="similarity">
    <text evidence="1">Belongs to the gamma-glutamylcyclotransferase family. ChaC subfamily.</text>
</comment>
<dbReference type="Proteomes" id="UP000515158">
    <property type="component" value="Unplaced"/>
</dbReference>
<dbReference type="FunCoup" id="A0A6P8ZTB4">
    <property type="interactions" value="101"/>
</dbReference>
<dbReference type="PANTHER" id="PTHR12192:SF26">
    <property type="entry name" value="GLUTATHIONE-SPECIFIC GAMMA-GLUTAMYLCYCLOTRANSFERASE 1"/>
    <property type="match status" value="1"/>
</dbReference>
<proteinExistence type="inferred from homology"/>
<dbReference type="GeneID" id="117649657"/>
<gene>
    <name evidence="6" type="primary">LOC117649657</name>
</gene>